<feature type="compositionally biased region" description="Low complexity" evidence="2">
    <location>
        <begin position="701"/>
        <end position="720"/>
    </location>
</feature>
<feature type="region of interest" description="Disordered" evidence="2">
    <location>
        <begin position="409"/>
        <end position="475"/>
    </location>
</feature>
<feature type="compositionally biased region" description="Polar residues" evidence="2">
    <location>
        <begin position="789"/>
        <end position="800"/>
    </location>
</feature>
<dbReference type="EMBL" id="LGTL01000012">
    <property type="protein sequence ID" value="KPA78950.1"/>
    <property type="molecule type" value="Genomic_DNA"/>
</dbReference>
<feature type="domain" description="RRM" evidence="3">
    <location>
        <begin position="215"/>
        <end position="287"/>
    </location>
</feature>
<feature type="region of interest" description="Disordered" evidence="2">
    <location>
        <begin position="772"/>
        <end position="800"/>
    </location>
</feature>
<feature type="region of interest" description="Disordered" evidence="2">
    <location>
        <begin position="701"/>
        <end position="725"/>
    </location>
</feature>
<feature type="compositionally biased region" description="Polar residues" evidence="2">
    <location>
        <begin position="1"/>
        <end position="11"/>
    </location>
</feature>
<dbReference type="SMART" id="SM00360">
    <property type="entry name" value="RRM"/>
    <property type="match status" value="1"/>
</dbReference>
<dbReference type="Proteomes" id="UP000037923">
    <property type="component" value="Unassembled WGS sequence"/>
</dbReference>
<dbReference type="InterPro" id="IPR000504">
    <property type="entry name" value="RRM_dom"/>
</dbReference>
<dbReference type="InterPro" id="IPR035979">
    <property type="entry name" value="RBD_domain_sf"/>
</dbReference>
<dbReference type="OrthoDB" id="272506at2759"/>
<evidence type="ECO:0000313" key="4">
    <source>
        <dbReference type="EMBL" id="KPA78950.1"/>
    </source>
</evidence>
<feature type="compositionally biased region" description="Polar residues" evidence="2">
    <location>
        <begin position="409"/>
        <end position="421"/>
    </location>
</feature>
<evidence type="ECO:0000256" key="1">
    <source>
        <dbReference type="PROSITE-ProRule" id="PRU00176"/>
    </source>
</evidence>
<dbReference type="InterPro" id="IPR012677">
    <property type="entry name" value="Nucleotide-bd_a/b_plait_sf"/>
</dbReference>
<accession>A0A0M9FYV9</accession>
<name>A0A0M9FYV9_LEPPY</name>
<dbReference type="GeneID" id="26906304"/>
<keyword evidence="1" id="KW-0694">RNA-binding</keyword>
<feature type="compositionally biased region" description="Low complexity" evidence="2">
    <location>
        <begin position="158"/>
        <end position="170"/>
    </location>
</feature>
<dbReference type="AlphaFoldDB" id="A0A0M9FYV9"/>
<protein>
    <recommendedName>
        <fullName evidence="3">RRM domain-containing protein</fullName>
    </recommendedName>
</protein>
<feature type="region of interest" description="Disordered" evidence="2">
    <location>
        <begin position="108"/>
        <end position="170"/>
    </location>
</feature>
<dbReference type="GO" id="GO:0003723">
    <property type="term" value="F:RNA binding"/>
    <property type="evidence" value="ECO:0007669"/>
    <property type="project" value="UniProtKB-UniRule"/>
</dbReference>
<sequence>MASIFTTSPNSKAEVPTSVDNTPNNTDAFNGFEVVAGDYMPNTDMSSTGDGNYPRVPYTSKRFSSASSTAAAAAALQRVSFHQSEEWLTPTLDPTSAAALDRFHVYGHSPVSDAPSYDSYERAPMYHRTPPPPPPPLPPTHSSGMDGRLKPHPYHAISSTTPSSTGSNPYTYRGPNADYGSRKQNRLHQDFKALPKEERQRLVEREAATSDLLARTVHLRFLPLTMRQSELAEICSECGEYLRVRICGNATNNQNWIYGFVEFATTAGAEALMRRSGMELKNGPGRPPLRLKCNCAKQPIVDRVFHDADPATGNPCIFGLGNFAKRSLGDALESYYNLKEKEANQMSDLSDTPTPIGLSPTVVPAAARPPMRLSPHARAFQPAATAMLGAEMLPGVHNASSVAATISTPNASSQWTPSSLSRAAALQKSDSDAGGSGSSSDSAGGVEPTTVVRHYGPAPASSSGTTPPSTFTPPQGYAALDGLVMAAAGAGTGAGKASTLAPPRFASAQSDRVLSPDALSAGAPVSVHSGASGVATDLLLPPSRHNAAAAHGGASTPSEVAGSELSLALQNMMLSRAATDGEEVLERGQELALRAIGQAHDFLNSQQGFYDAMGTLRSLIELLDCHAAVTGGASATGAGDHTADLPQRATQLRLLANLMMALLYMMRRNLSDALPYIHAVVMSCNEIPVVCLWKAASASPQRPQQKSGSRSSSGGENSTPSAPPLAQQWQGLAVGDSFHETADNAEGYDCFSAPADFLEAVLESLRDEEEGVAEKAAAVSNENGRKSATGPNSVNGDTVSTSSSEMQALLRRDQAFHRYVLNVLVAIGLSMEEVQPAITRSTYTLAAGRARDVLNVSCEDLDECLQPAEANPRLSDHLYGPPLTATSKRDITFFPRLFFSSAESVRQKVVFTADKELFWHALPPQQCVQCYVE</sequence>
<dbReference type="RefSeq" id="XP_015657389.1">
    <property type="nucleotide sequence ID" value="XM_015804255.1"/>
</dbReference>
<feature type="compositionally biased region" description="Low complexity" evidence="2">
    <location>
        <begin position="456"/>
        <end position="474"/>
    </location>
</feature>
<reference evidence="4 5" key="1">
    <citation type="submission" date="2015-07" db="EMBL/GenBank/DDBJ databases">
        <title>High-quality genome of monoxenous trypanosomatid Leptomonas pyrrhocoris.</title>
        <authorList>
            <person name="Flegontov P."/>
            <person name="Butenko A."/>
            <person name="Firsov S."/>
            <person name="Vlcek C."/>
            <person name="Logacheva M.D."/>
            <person name="Field M."/>
            <person name="Filatov D."/>
            <person name="Flegontova O."/>
            <person name="Gerasimov E."/>
            <person name="Jackson A.P."/>
            <person name="Kelly S."/>
            <person name="Opperdoes F."/>
            <person name="O'Reilly A."/>
            <person name="Votypka J."/>
            <person name="Yurchenko V."/>
            <person name="Lukes J."/>
        </authorList>
    </citation>
    <scope>NUCLEOTIDE SEQUENCE [LARGE SCALE GENOMIC DNA]</scope>
    <source>
        <strain evidence="4">H10</strain>
    </source>
</reference>
<feature type="compositionally biased region" description="Pro residues" evidence="2">
    <location>
        <begin position="129"/>
        <end position="139"/>
    </location>
</feature>
<dbReference type="Pfam" id="PF00076">
    <property type="entry name" value="RRM_1"/>
    <property type="match status" value="1"/>
</dbReference>
<evidence type="ECO:0000256" key="2">
    <source>
        <dbReference type="SAM" id="MobiDB-lite"/>
    </source>
</evidence>
<evidence type="ECO:0000313" key="5">
    <source>
        <dbReference type="Proteomes" id="UP000037923"/>
    </source>
</evidence>
<organism evidence="4 5">
    <name type="scientific">Leptomonas pyrrhocoris</name>
    <name type="common">Firebug parasite</name>
    <dbReference type="NCBI Taxonomy" id="157538"/>
    <lineage>
        <taxon>Eukaryota</taxon>
        <taxon>Discoba</taxon>
        <taxon>Euglenozoa</taxon>
        <taxon>Kinetoplastea</taxon>
        <taxon>Metakinetoplastina</taxon>
        <taxon>Trypanosomatida</taxon>
        <taxon>Trypanosomatidae</taxon>
        <taxon>Leishmaniinae</taxon>
        <taxon>Leptomonas</taxon>
    </lineage>
</organism>
<proteinExistence type="predicted"/>
<gene>
    <name evidence="4" type="ORF">ABB37_06014</name>
</gene>
<feature type="region of interest" description="Disordered" evidence="2">
    <location>
        <begin position="1"/>
        <end position="26"/>
    </location>
</feature>
<dbReference type="SUPFAM" id="SSF54928">
    <property type="entry name" value="RNA-binding domain, RBD"/>
    <property type="match status" value="1"/>
</dbReference>
<dbReference type="PROSITE" id="PS50102">
    <property type="entry name" value="RRM"/>
    <property type="match status" value="1"/>
</dbReference>
<keyword evidence="5" id="KW-1185">Reference proteome</keyword>
<comment type="caution">
    <text evidence="4">The sequence shown here is derived from an EMBL/GenBank/DDBJ whole genome shotgun (WGS) entry which is preliminary data.</text>
</comment>
<dbReference type="Gene3D" id="3.30.70.330">
    <property type="match status" value="1"/>
</dbReference>
<dbReference type="OMA" id="LANLMMA"/>
<dbReference type="VEuPathDB" id="TriTrypDB:LpyrH10_12_1920"/>
<evidence type="ECO:0000259" key="3">
    <source>
        <dbReference type="PROSITE" id="PS50102"/>
    </source>
</evidence>